<dbReference type="InterPro" id="IPR004347">
    <property type="entry name" value="Pup_ligase/deamidase"/>
</dbReference>
<organism evidence="1">
    <name type="scientific">marine metagenome</name>
    <dbReference type="NCBI Taxonomy" id="408172"/>
    <lineage>
        <taxon>unclassified sequences</taxon>
        <taxon>metagenomes</taxon>
        <taxon>ecological metagenomes</taxon>
    </lineage>
</organism>
<proteinExistence type="predicted"/>
<accession>A0A382QIK6</accession>
<reference evidence="1" key="1">
    <citation type="submission" date="2018-05" db="EMBL/GenBank/DDBJ databases">
        <authorList>
            <person name="Lanie J.A."/>
            <person name="Ng W.-L."/>
            <person name="Kazmierczak K.M."/>
            <person name="Andrzejewski T.M."/>
            <person name="Davidsen T.M."/>
            <person name="Wayne K.J."/>
            <person name="Tettelin H."/>
            <person name="Glass J.I."/>
            <person name="Rusch D."/>
            <person name="Podicherti R."/>
            <person name="Tsui H.-C.T."/>
            <person name="Winkler M.E."/>
        </authorList>
    </citation>
    <scope>NUCLEOTIDE SEQUENCE</scope>
</reference>
<name>A0A382QIK6_9ZZZZ</name>
<gene>
    <name evidence="1" type="ORF">METZ01_LOCUS337579</name>
</gene>
<dbReference type="PANTHER" id="PTHR42307">
    <property type="entry name" value="PUP DEAMIDASE/DEPUPYLASE"/>
    <property type="match status" value="1"/>
</dbReference>
<feature type="non-terminal residue" evidence="1">
    <location>
        <position position="1"/>
    </location>
</feature>
<dbReference type="PANTHER" id="PTHR42307:SF3">
    <property type="entry name" value="PUP--PROTEIN LIGASE"/>
    <property type="match status" value="1"/>
</dbReference>
<dbReference type="EMBL" id="UINC01114426">
    <property type="protein sequence ID" value="SVC84725.1"/>
    <property type="molecule type" value="Genomic_DNA"/>
</dbReference>
<dbReference type="GO" id="GO:0010498">
    <property type="term" value="P:proteasomal protein catabolic process"/>
    <property type="evidence" value="ECO:0007669"/>
    <property type="project" value="InterPro"/>
</dbReference>
<protein>
    <recommendedName>
        <fullName evidence="2">Peptidase</fullName>
    </recommendedName>
</protein>
<evidence type="ECO:0000313" key="1">
    <source>
        <dbReference type="EMBL" id="SVC84725.1"/>
    </source>
</evidence>
<dbReference type="Pfam" id="PF03136">
    <property type="entry name" value="Pup_ligase"/>
    <property type="match status" value="1"/>
</dbReference>
<feature type="non-terminal residue" evidence="1">
    <location>
        <position position="283"/>
    </location>
</feature>
<evidence type="ECO:0008006" key="2">
    <source>
        <dbReference type="Google" id="ProtNLM"/>
    </source>
</evidence>
<sequence length="283" mass="32370">VFGLETEFGIQVDDSTSSLDVVVESMELIRCFLQRDFVARWDYRLENARRDMRGFEVDELLNDTDETVHLQKDRARKIPLSELKSDLIIPNGARLYNDHTHPEYSTPECLSLRDLVASDRAGERILLHCAQKRTEQRSDGTVRLYKNNTDFDGHSYGCHENYLLPRQMPFDDVIQALLPFVVTRQIFAGAGKVGVEADRKADQAVFQLAQRSDFFEVIASVDTMTRRPLVNTRDEPHADPTLYRRLHIIIGDANMCEWATALKVGTMRLILQMLEAGQLPSMP</sequence>
<dbReference type="AlphaFoldDB" id="A0A382QIK6"/>
<dbReference type="GO" id="GO:0019941">
    <property type="term" value="P:modification-dependent protein catabolic process"/>
    <property type="evidence" value="ECO:0007669"/>
    <property type="project" value="InterPro"/>
</dbReference>
<dbReference type="GO" id="GO:0070490">
    <property type="term" value="P:protein pupylation"/>
    <property type="evidence" value="ECO:0007669"/>
    <property type="project" value="TreeGrafter"/>
</dbReference>
<dbReference type="GO" id="GO:0005524">
    <property type="term" value="F:ATP binding"/>
    <property type="evidence" value="ECO:0007669"/>
    <property type="project" value="TreeGrafter"/>
</dbReference>